<accession>A0A1F7RLM1</accession>
<feature type="compositionally biased region" description="Basic and acidic residues" evidence="2">
    <location>
        <begin position="162"/>
        <end position="184"/>
    </location>
</feature>
<dbReference type="AlphaFoldDB" id="A0A1F7RLM1"/>
<dbReference type="EMBL" id="MGDB01000045">
    <property type="protein sequence ID" value="OGL42476.1"/>
    <property type="molecule type" value="Genomic_DNA"/>
</dbReference>
<evidence type="ECO:0000256" key="1">
    <source>
        <dbReference type="SAM" id="Coils"/>
    </source>
</evidence>
<gene>
    <name evidence="3" type="ORF">A2042_09160</name>
</gene>
<feature type="region of interest" description="Disordered" evidence="2">
    <location>
        <begin position="39"/>
        <end position="60"/>
    </location>
</feature>
<protein>
    <recommendedName>
        <fullName evidence="5">Periplasmic heavy metal sensor</fullName>
    </recommendedName>
</protein>
<comment type="caution">
    <text evidence="3">The sequence shown here is derived from an EMBL/GenBank/DDBJ whole genome shotgun (WGS) entry which is preliminary data.</text>
</comment>
<feature type="compositionally biased region" description="Polar residues" evidence="2">
    <location>
        <begin position="48"/>
        <end position="58"/>
    </location>
</feature>
<sequence>MRRKIVFLLVLISSIVFFTLPVQAMMCWDDMMGWFGGGHKRGGEQQRDVNQQSQQPGRSANEGFYLDLKDELNLSESQIKGLDEIGKEYENEKAKKASSINKIERELAMLQTKRDVDMDVIKKKVDEVENLRKEMRLDYIKSVERAKKLLTDEQLNSLSRISKGDAAKMEQGVDRGSMSEKKQEGTTIEHGGMDSHGGM</sequence>
<feature type="region of interest" description="Disordered" evidence="2">
    <location>
        <begin position="161"/>
        <end position="199"/>
    </location>
</feature>
<feature type="coiled-coil region" evidence="1">
    <location>
        <begin position="86"/>
        <end position="138"/>
    </location>
</feature>
<evidence type="ECO:0000313" key="4">
    <source>
        <dbReference type="Proteomes" id="UP000178526"/>
    </source>
</evidence>
<proteinExistence type="predicted"/>
<dbReference type="Gene3D" id="1.20.120.1490">
    <property type="match status" value="1"/>
</dbReference>
<name>A0A1F7RLM1_9BACT</name>
<dbReference type="Proteomes" id="UP000178526">
    <property type="component" value="Unassembled WGS sequence"/>
</dbReference>
<evidence type="ECO:0008006" key="5">
    <source>
        <dbReference type="Google" id="ProtNLM"/>
    </source>
</evidence>
<evidence type="ECO:0000313" key="3">
    <source>
        <dbReference type="EMBL" id="OGL42476.1"/>
    </source>
</evidence>
<organism evidence="3 4">
    <name type="scientific">Candidatus Schekmanbacteria bacterium GWA2_38_11</name>
    <dbReference type="NCBI Taxonomy" id="1817876"/>
    <lineage>
        <taxon>Bacteria</taxon>
        <taxon>Candidatus Schekmaniibacteriota</taxon>
    </lineage>
</organism>
<keyword evidence="1" id="KW-0175">Coiled coil</keyword>
<evidence type="ECO:0000256" key="2">
    <source>
        <dbReference type="SAM" id="MobiDB-lite"/>
    </source>
</evidence>
<reference evidence="3 4" key="1">
    <citation type="journal article" date="2016" name="Nat. Commun.">
        <title>Thousands of microbial genomes shed light on interconnected biogeochemical processes in an aquifer system.</title>
        <authorList>
            <person name="Anantharaman K."/>
            <person name="Brown C.T."/>
            <person name="Hug L.A."/>
            <person name="Sharon I."/>
            <person name="Castelle C.J."/>
            <person name="Probst A.J."/>
            <person name="Thomas B.C."/>
            <person name="Singh A."/>
            <person name="Wilkins M.J."/>
            <person name="Karaoz U."/>
            <person name="Brodie E.L."/>
            <person name="Williams K.H."/>
            <person name="Hubbard S.S."/>
            <person name="Banfield J.F."/>
        </authorList>
    </citation>
    <scope>NUCLEOTIDE SEQUENCE [LARGE SCALE GENOMIC DNA]</scope>
</reference>